<keyword evidence="3" id="KW-0540">Nuclease</keyword>
<organism evidence="3">
    <name type="scientific">Phanerochaete carnosa</name>
    <dbReference type="NCBI Taxonomy" id="231932"/>
    <lineage>
        <taxon>Eukaryota</taxon>
        <taxon>Fungi</taxon>
        <taxon>Dikarya</taxon>
        <taxon>Basidiomycota</taxon>
        <taxon>Agaricomycotina</taxon>
        <taxon>Agaricomycetes</taxon>
        <taxon>Polyporales</taxon>
        <taxon>Phanerochaetaceae</taxon>
        <taxon>Phanerochaete</taxon>
    </lineage>
</organism>
<dbReference type="AlphaFoldDB" id="A0A895KV77"/>
<name>A0A895KV77_9APHY</name>
<gene>
    <name evidence="3" type="primary">orf178</name>
</gene>
<proteinExistence type="predicted"/>
<evidence type="ECO:0000256" key="1">
    <source>
        <dbReference type="ARBA" id="ARBA00002670"/>
    </source>
</evidence>
<keyword evidence="3" id="KW-0496">Mitochondrion</keyword>
<evidence type="ECO:0000313" key="3">
    <source>
        <dbReference type="EMBL" id="QRZ60427.1"/>
    </source>
</evidence>
<dbReference type="InterPro" id="IPR004860">
    <property type="entry name" value="LAGLIDADG_dom"/>
</dbReference>
<dbReference type="InterPro" id="IPR027434">
    <property type="entry name" value="Homing_endonucl"/>
</dbReference>
<geneLocation type="mitochondrion" evidence="3"/>
<dbReference type="SUPFAM" id="SSF55608">
    <property type="entry name" value="Homing endonucleases"/>
    <property type="match status" value="1"/>
</dbReference>
<comment type="function">
    <text evidence="1">Mitochondrial DNA endonuclease involved in intron homing.</text>
</comment>
<feature type="domain" description="Homing endonuclease LAGLIDADG" evidence="2">
    <location>
        <begin position="7"/>
        <end position="125"/>
    </location>
</feature>
<dbReference type="GO" id="GO:0004519">
    <property type="term" value="F:endonuclease activity"/>
    <property type="evidence" value="ECO:0007669"/>
    <property type="project" value="UniProtKB-KW"/>
</dbReference>
<keyword evidence="3" id="KW-0378">Hydrolase</keyword>
<keyword evidence="3" id="KW-0255">Endonuclease</keyword>
<protein>
    <submittedName>
        <fullName evidence="3">LAGLIDADG homing endonuclease</fullName>
    </submittedName>
</protein>
<dbReference type="EMBL" id="MT090080">
    <property type="protein sequence ID" value="QRZ60427.1"/>
    <property type="molecule type" value="Genomic_DNA"/>
</dbReference>
<dbReference type="GeneID" id="67278575"/>
<sequence>MRRFSIKANTRLVFRQGSINAGYLLHLYSLFQKFVNTPPSVTTITDPASGNTRYNLSFTTLALPCFNPLYDKFYVNGKKVVPANIADFLTSVSLANFELIGLWMTVAAKPGSGLKLYTNAFCQDEHPGALRGLPYQPSWCGAEGTRWMLSARSRKWLVEALDKNFSFKASINKSSIAA</sequence>
<dbReference type="Gene3D" id="3.10.28.10">
    <property type="entry name" value="Homing endonucleases"/>
    <property type="match status" value="1"/>
</dbReference>
<evidence type="ECO:0000259" key="2">
    <source>
        <dbReference type="Pfam" id="PF03161"/>
    </source>
</evidence>
<reference evidence="3" key="1">
    <citation type="journal article" date="2020" name="Int. J. Biol. Macromol.">
        <title>The 206 kbp mitochondrial genome of Phanerochaete carnosa reveals dynamics of introns, accumulation of repeat sequences and plasmid-derived genes.</title>
        <authorList>
            <person name="Wang X."/>
            <person name="Song A."/>
            <person name="Wang F."/>
            <person name="Chen M."/>
            <person name="Li X."/>
            <person name="Li Q."/>
            <person name="Liu N."/>
        </authorList>
    </citation>
    <scope>NUCLEOTIDE SEQUENCE</scope>
</reference>
<dbReference type="Pfam" id="PF03161">
    <property type="entry name" value="LAGLIDADG_2"/>
    <property type="match status" value="1"/>
</dbReference>
<accession>A0A895KV77</accession>
<dbReference type="RefSeq" id="YP_010170446.1">
    <property type="nucleotide sequence ID" value="NC_057606.1"/>
</dbReference>